<sequence>SIYNENTAKELHLLKIYVIFVAVTLLFSNLSKICHQKLENIFSFSAGFTAVAIFVIYVSFQYSSIIFIYLYIFHNLIRFICYYDENKESNKIKMQRSLMENIRYTVNHTFFLYFYYFILQLTLKHCDWQVCRKIIKKFN</sequence>
<name>A0A059F195_9MICR</name>
<evidence type="ECO:0000313" key="3">
    <source>
        <dbReference type="Proteomes" id="UP000030655"/>
    </source>
</evidence>
<keyword evidence="1" id="KW-0812">Transmembrane</keyword>
<gene>
    <name evidence="2" type="ORF">H312_01845</name>
</gene>
<reference evidence="2 3" key="2">
    <citation type="submission" date="2014-03" db="EMBL/GenBank/DDBJ databases">
        <title>The Genome Sequence of Anncaliia algerae insect isolate PRA339.</title>
        <authorList>
            <consortium name="The Broad Institute Genome Sequencing Platform"/>
            <consortium name="The Broad Institute Genome Sequencing Center for Infectious Disease"/>
            <person name="Cuomo C."/>
            <person name="Becnel J."/>
            <person name="Sanscrainte N."/>
            <person name="Walker B."/>
            <person name="Young S.K."/>
            <person name="Zeng Q."/>
            <person name="Gargeya S."/>
            <person name="Fitzgerald M."/>
            <person name="Haas B."/>
            <person name="Abouelleil A."/>
            <person name="Alvarado L."/>
            <person name="Arachchi H.M."/>
            <person name="Berlin A.M."/>
            <person name="Chapman S.B."/>
            <person name="Dewar J."/>
            <person name="Goldberg J."/>
            <person name="Griggs A."/>
            <person name="Gujja S."/>
            <person name="Hansen M."/>
            <person name="Howarth C."/>
            <person name="Imamovic A."/>
            <person name="Larimer J."/>
            <person name="McCowan C."/>
            <person name="Murphy C."/>
            <person name="Neiman D."/>
            <person name="Pearson M."/>
            <person name="Priest M."/>
            <person name="Roberts A."/>
            <person name="Saif S."/>
            <person name="Shea T."/>
            <person name="Sisk P."/>
            <person name="Sykes S."/>
            <person name="Wortman J."/>
            <person name="Nusbaum C."/>
            <person name="Birren B."/>
        </authorList>
    </citation>
    <scope>NUCLEOTIDE SEQUENCE [LARGE SCALE GENOMIC DNA]</scope>
    <source>
        <strain evidence="2 3">PRA339</strain>
    </source>
</reference>
<protein>
    <submittedName>
        <fullName evidence="2">Uncharacterized protein</fullName>
    </submittedName>
</protein>
<organism evidence="2 3">
    <name type="scientific">Anncaliia algerae PRA339</name>
    <dbReference type="NCBI Taxonomy" id="1288291"/>
    <lineage>
        <taxon>Eukaryota</taxon>
        <taxon>Fungi</taxon>
        <taxon>Fungi incertae sedis</taxon>
        <taxon>Microsporidia</taxon>
        <taxon>Tubulinosematoidea</taxon>
        <taxon>Tubulinosematidae</taxon>
        <taxon>Anncaliia</taxon>
    </lineage>
</organism>
<keyword evidence="1" id="KW-1133">Transmembrane helix</keyword>
<evidence type="ECO:0000313" key="2">
    <source>
        <dbReference type="EMBL" id="KCZ80746.1"/>
    </source>
</evidence>
<reference evidence="3" key="1">
    <citation type="submission" date="2013-02" db="EMBL/GenBank/DDBJ databases">
        <authorList>
            <consortium name="The Broad Institute Genome Sequencing Platform"/>
            <person name="Cuomo C."/>
            <person name="Becnel J."/>
            <person name="Sanscrainte N."/>
            <person name="Walker B."/>
            <person name="Young S.K."/>
            <person name="Zeng Q."/>
            <person name="Gargeya S."/>
            <person name="Fitzgerald M."/>
            <person name="Haas B."/>
            <person name="Abouelleil A."/>
            <person name="Alvarado L."/>
            <person name="Arachchi H.M."/>
            <person name="Berlin A.M."/>
            <person name="Chapman S.B."/>
            <person name="Dewar J."/>
            <person name="Goldberg J."/>
            <person name="Griggs A."/>
            <person name="Gujja S."/>
            <person name="Hansen M."/>
            <person name="Howarth C."/>
            <person name="Imamovic A."/>
            <person name="Larimer J."/>
            <person name="McCowan C."/>
            <person name="Murphy C."/>
            <person name="Neiman D."/>
            <person name="Pearson M."/>
            <person name="Priest M."/>
            <person name="Roberts A."/>
            <person name="Saif S."/>
            <person name="Shea T."/>
            <person name="Sisk P."/>
            <person name="Sykes S."/>
            <person name="Wortman J."/>
            <person name="Nusbaum C."/>
            <person name="Birren B."/>
        </authorList>
    </citation>
    <scope>NUCLEOTIDE SEQUENCE [LARGE SCALE GENOMIC DNA]</scope>
    <source>
        <strain evidence="3">PRA339</strain>
    </source>
</reference>
<keyword evidence="3" id="KW-1185">Reference proteome</keyword>
<keyword evidence="1" id="KW-0472">Membrane</keyword>
<feature type="transmembrane region" description="Helical" evidence="1">
    <location>
        <begin position="104"/>
        <end position="123"/>
    </location>
</feature>
<dbReference type="AlphaFoldDB" id="A0A059F195"/>
<dbReference type="Proteomes" id="UP000030655">
    <property type="component" value="Unassembled WGS sequence"/>
</dbReference>
<feature type="non-terminal residue" evidence="2">
    <location>
        <position position="1"/>
    </location>
</feature>
<feature type="transmembrane region" description="Helical" evidence="1">
    <location>
        <begin position="12"/>
        <end position="30"/>
    </location>
</feature>
<dbReference type="OrthoDB" id="10431693at2759"/>
<proteinExistence type="predicted"/>
<dbReference type="VEuPathDB" id="MicrosporidiaDB:H312_01845"/>
<evidence type="ECO:0000256" key="1">
    <source>
        <dbReference type="SAM" id="Phobius"/>
    </source>
</evidence>
<dbReference type="HOGENOM" id="CLU_090362_0_0_1"/>
<accession>A0A059F195</accession>
<dbReference type="EMBL" id="KK365164">
    <property type="protein sequence ID" value="KCZ80746.1"/>
    <property type="molecule type" value="Genomic_DNA"/>
</dbReference>